<comment type="caution">
    <text evidence="1">The sequence shown here is derived from an EMBL/GenBank/DDBJ whole genome shotgun (WGS) entry which is preliminary data.</text>
</comment>
<keyword evidence="2" id="KW-1185">Reference proteome</keyword>
<organism evidence="1 2">
    <name type="scientific">Naganishia friedmannii</name>
    <dbReference type="NCBI Taxonomy" id="89922"/>
    <lineage>
        <taxon>Eukaryota</taxon>
        <taxon>Fungi</taxon>
        <taxon>Dikarya</taxon>
        <taxon>Basidiomycota</taxon>
        <taxon>Agaricomycotina</taxon>
        <taxon>Tremellomycetes</taxon>
        <taxon>Filobasidiales</taxon>
        <taxon>Filobasidiaceae</taxon>
        <taxon>Naganishia</taxon>
    </lineage>
</organism>
<proteinExistence type="predicted"/>
<name>A0ACC2V794_9TREE</name>
<protein>
    <submittedName>
        <fullName evidence="1">Uncharacterized protein</fullName>
    </submittedName>
</protein>
<evidence type="ECO:0000313" key="2">
    <source>
        <dbReference type="Proteomes" id="UP001227268"/>
    </source>
</evidence>
<sequence length="69" mass="7678">MAKVPAVARAKGLTVPEGTEEKLMKQCTDVKEGLPGSMMFDCLAGRPMEVEVRMYAIIKALDWKNAHRE</sequence>
<gene>
    <name evidence="1" type="ORF">QFC21_005596</name>
</gene>
<accession>A0ACC2V794</accession>
<dbReference type="EMBL" id="JASBWT010000022">
    <property type="protein sequence ID" value="KAJ9095230.1"/>
    <property type="molecule type" value="Genomic_DNA"/>
</dbReference>
<reference evidence="1" key="1">
    <citation type="submission" date="2023-04" db="EMBL/GenBank/DDBJ databases">
        <title>Draft Genome sequencing of Naganishia species isolated from polar environments using Oxford Nanopore Technology.</title>
        <authorList>
            <person name="Leo P."/>
            <person name="Venkateswaran K."/>
        </authorList>
    </citation>
    <scope>NUCLEOTIDE SEQUENCE</scope>
    <source>
        <strain evidence="1">MNA-CCFEE 5423</strain>
    </source>
</reference>
<evidence type="ECO:0000313" key="1">
    <source>
        <dbReference type="EMBL" id="KAJ9095230.1"/>
    </source>
</evidence>
<dbReference type="Proteomes" id="UP001227268">
    <property type="component" value="Unassembled WGS sequence"/>
</dbReference>